<dbReference type="EMBL" id="CP000432">
    <property type="protein sequence ID" value="ABH00170.1"/>
    <property type="molecule type" value="Genomic_DNA"/>
</dbReference>
<protein>
    <submittedName>
        <fullName evidence="2">Uncharacterized protein</fullName>
    </submittedName>
</protein>
<dbReference type="Proteomes" id="UP000008710">
    <property type="component" value="Plasmid pRHL1"/>
</dbReference>
<name>Q0RX16_RHOJR</name>
<geneLocation type="plasmid" evidence="2 3">
    <name>pRHL1</name>
</geneLocation>
<evidence type="ECO:0000313" key="2">
    <source>
        <dbReference type="EMBL" id="ABH00170.1"/>
    </source>
</evidence>
<dbReference type="HOGENOM" id="CLU_1766559_0_0_11"/>
<sequence>MVLPLIAHPTTRTQLRAGSRACTPKDRSVLLSSHSRPMSPAVPDRRSVRTSTVDGGSCRGTVLHRCRRRCAKTSMSSTLTGGRRVWRCSAKDHFLHAPSKCCRGMDNTMLFHNGKRTSSSLTSLRINVKTGPYCSRRTWWRWSRRWT</sequence>
<gene>
    <name evidence="2" type="ordered locus">RHA1_ro09127</name>
</gene>
<dbReference type="AlphaFoldDB" id="Q0RX16"/>
<dbReference type="KEGG" id="rha:RHA1_ro09127"/>
<reference evidence="3" key="1">
    <citation type="journal article" date="2006" name="Proc. Natl. Acad. Sci. U.S.A.">
        <title>The complete genome of Rhodococcus sp. RHA1 provides insights into a catabolic powerhouse.</title>
        <authorList>
            <person name="McLeod M.P."/>
            <person name="Warren R.L."/>
            <person name="Hsiao W.W.L."/>
            <person name="Araki N."/>
            <person name="Myhre M."/>
            <person name="Fernandes C."/>
            <person name="Miyazawa D."/>
            <person name="Wong W."/>
            <person name="Lillquist A.L."/>
            <person name="Wang D."/>
            <person name="Dosanjh M."/>
            <person name="Hara H."/>
            <person name="Petrescu A."/>
            <person name="Morin R.D."/>
            <person name="Yang G."/>
            <person name="Stott J.M."/>
            <person name="Schein J.E."/>
            <person name="Shin H."/>
            <person name="Smailus D."/>
            <person name="Siddiqui A.S."/>
            <person name="Marra M.A."/>
            <person name="Jones S.J.M."/>
            <person name="Holt R."/>
            <person name="Brinkman F.S.L."/>
            <person name="Miyauchi K."/>
            <person name="Fukuda M."/>
            <person name="Davies J.E."/>
            <person name="Mohn W.W."/>
            <person name="Eltis L.D."/>
        </authorList>
    </citation>
    <scope>NUCLEOTIDE SEQUENCE [LARGE SCALE GENOMIC DNA]</scope>
    <source>
        <strain evidence="3">RHA1</strain>
    </source>
</reference>
<organism evidence="2 3">
    <name type="scientific">Rhodococcus jostii (strain RHA1)</name>
    <dbReference type="NCBI Taxonomy" id="101510"/>
    <lineage>
        <taxon>Bacteria</taxon>
        <taxon>Bacillati</taxon>
        <taxon>Actinomycetota</taxon>
        <taxon>Actinomycetes</taxon>
        <taxon>Mycobacteriales</taxon>
        <taxon>Nocardiaceae</taxon>
        <taxon>Rhodococcus</taxon>
    </lineage>
</organism>
<feature type="region of interest" description="Disordered" evidence="1">
    <location>
        <begin position="30"/>
        <end position="53"/>
    </location>
</feature>
<evidence type="ECO:0000313" key="3">
    <source>
        <dbReference type="Proteomes" id="UP000008710"/>
    </source>
</evidence>
<accession>Q0RX16</accession>
<proteinExistence type="predicted"/>
<keyword evidence="2" id="KW-0614">Plasmid</keyword>
<evidence type="ECO:0000256" key="1">
    <source>
        <dbReference type="SAM" id="MobiDB-lite"/>
    </source>
</evidence>